<protein>
    <submittedName>
        <fullName evidence="1">Uncharacterized protein</fullName>
    </submittedName>
</protein>
<dbReference type="Proteomes" id="UP001218218">
    <property type="component" value="Unassembled WGS sequence"/>
</dbReference>
<name>A0AAD7EQZ4_9AGAR</name>
<sequence>MRAAHPHRIDLALRCRRRRIPRRKPRRVPSLRFPAPAPIVMRNRRANPPPPLLLLHHVDRLPPSPVPASSTLPYPASIASAGSRSGTGVTIRRLAPSPRCRLTGPPTTRARALLRLPNHHQLHRPPLPHPLTQALRASLLATCFGLRRHGRRGAPEE</sequence>
<comment type="caution">
    <text evidence="1">The sequence shown here is derived from an EMBL/GenBank/DDBJ whole genome shotgun (WGS) entry which is preliminary data.</text>
</comment>
<reference evidence="1" key="1">
    <citation type="submission" date="2023-03" db="EMBL/GenBank/DDBJ databases">
        <title>Massive genome expansion in bonnet fungi (Mycena s.s.) driven by repeated elements and novel gene families across ecological guilds.</title>
        <authorList>
            <consortium name="Lawrence Berkeley National Laboratory"/>
            <person name="Harder C.B."/>
            <person name="Miyauchi S."/>
            <person name="Viragh M."/>
            <person name="Kuo A."/>
            <person name="Thoen E."/>
            <person name="Andreopoulos B."/>
            <person name="Lu D."/>
            <person name="Skrede I."/>
            <person name="Drula E."/>
            <person name="Henrissat B."/>
            <person name="Morin E."/>
            <person name="Kohler A."/>
            <person name="Barry K."/>
            <person name="LaButti K."/>
            <person name="Morin E."/>
            <person name="Salamov A."/>
            <person name="Lipzen A."/>
            <person name="Mereny Z."/>
            <person name="Hegedus B."/>
            <person name="Baldrian P."/>
            <person name="Stursova M."/>
            <person name="Weitz H."/>
            <person name="Taylor A."/>
            <person name="Grigoriev I.V."/>
            <person name="Nagy L.G."/>
            <person name="Martin F."/>
            <person name="Kauserud H."/>
        </authorList>
    </citation>
    <scope>NUCLEOTIDE SEQUENCE</scope>
    <source>
        <strain evidence="1">CBHHK002</strain>
    </source>
</reference>
<organism evidence="1 2">
    <name type="scientific">Mycena albidolilacea</name>
    <dbReference type="NCBI Taxonomy" id="1033008"/>
    <lineage>
        <taxon>Eukaryota</taxon>
        <taxon>Fungi</taxon>
        <taxon>Dikarya</taxon>
        <taxon>Basidiomycota</taxon>
        <taxon>Agaricomycotina</taxon>
        <taxon>Agaricomycetes</taxon>
        <taxon>Agaricomycetidae</taxon>
        <taxon>Agaricales</taxon>
        <taxon>Marasmiineae</taxon>
        <taxon>Mycenaceae</taxon>
        <taxon>Mycena</taxon>
    </lineage>
</organism>
<accession>A0AAD7EQZ4</accession>
<gene>
    <name evidence="1" type="ORF">DFH08DRAFT_960244</name>
</gene>
<evidence type="ECO:0000313" key="1">
    <source>
        <dbReference type="EMBL" id="KAJ7347850.1"/>
    </source>
</evidence>
<proteinExistence type="predicted"/>
<keyword evidence="2" id="KW-1185">Reference proteome</keyword>
<evidence type="ECO:0000313" key="2">
    <source>
        <dbReference type="Proteomes" id="UP001218218"/>
    </source>
</evidence>
<dbReference type="EMBL" id="JARIHO010000018">
    <property type="protein sequence ID" value="KAJ7347850.1"/>
    <property type="molecule type" value="Genomic_DNA"/>
</dbReference>
<dbReference type="AlphaFoldDB" id="A0AAD7EQZ4"/>